<keyword evidence="4" id="KW-1185">Reference proteome</keyword>
<proteinExistence type="predicted"/>
<dbReference type="RefSeq" id="WP_377043251.1">
    <property type="nucleotide sequence ID" value="NZ_JBHLUN010000003.1"/>
</dbReference>
<evidence type="ECO:0000256" key="2">
    <source>
        <dbReference type="SAM" id="SignalP"/>
    </source>
</evidence>
<sequence length="107" mass="11014">MNRLIPALAAALLALPLAATAQPASDAAAPPPPPPPQTKFEHTDQSLEKLLSDGYEIRTSGGPFLFLGKPGALGAARWAACTIGLTGSMMADPNAIKTVPSTCFLMN</sequence>
<feature type="chain" id="PRO_5047027351" evidence="2">
    <location>
        <begin position="22"/>
        <end position="107"/>
    </location>
</feature>
<feature type="region of interest" description="Disordered" evidence="1">
    <location>
        <begin position="23"/>
        <end position="44"/>
    </location>
</feature>
<keyword evidence="2" id="KW-0732">Signal</keyword>
<accession>A0ABV6JP91</accession>
<evidence type="ECO:0000313" key="4">
    <source>
        <dbReference type="Proteomes" id="UP001589865"/>
    </source>
</evidence>
<evidence type="ECO:0000313" key="3">
    <source>
        <dbReference type="EMBL" id="MFC0407535.1"/>
    </source>
</evidence>
<feature type="signal peptide" evidence="2">
    <location>
        <begin position="1"/>
        <end position="21"/>
    </location>
</feature>
<reference evidence="3 4" key="1">
    <citation type="submission" date="2024-09" db="EMBL/GenBank/DDBJ databases">
        <authorList>
            <person name="Sun Q."/>
            <person name="Mori K."/>
        </authorList>
    </citation>
    <scope>NUCLEOTIDE SEQUENCE [LARGE SCALE GENOMIC DNA]</scope>
    <source>
        <strain evidence="3 4">TBRC 5777</strain>
    </source>
</reference>
<organism evidence="3 4">
    <name type="scientific">Roseomonas elaeocarpi</name>
    <dbReference type="NCBI Taxonomy" id="907779"/>
    <lineage>
        <taxon>Bacteria</taxon>
        <taxon>Pseudomonadati</taxon>
        <taxon>Pseudomonadota</taxon>
        <taxon>Alphaproteobacteria</taxon>
        <taxon>Acetobacterales</taxon>
        <taxon>Roseomonadaceae</taxon>
        <taxon>Roseomonas</taxon>
    </lineage>
</organism>
<dbReference type="EMBL" id="JBHLUN010000003">
    <property type="protein sequence ID" value="MFC0407535.1"/>
    <property type="molecule type" value="Genomic_DNA"/>
</dbReference>
<evidence type="ECO:0000256" key="1">
    <source>
        <dbReference type="SAM" id="MobiDB-lite"/>
    </source>
</evidence>
<dbReference type="Proteomes" id="UP001589865">
    <property type="component" value="Unassembled WGS sequence"/>
</dbReference>
<name>A0ABV6JP91_9PROT</name>
<protein>
    <submittedName>
        <fullName evidence="3">Uncharacterized protein</fullName>
    </submittedName>
</protein>
<gene>
    <name evidence="3" type="ORF">ACFFGY_04700</name>
</gene>
<comment type="caution">
    <text evidence="3">The sequence shown here is derived from an EMBL/GenBank/DDBJ whole genome shotgun (WGS) entry which is preliminary data.</text>
</comment>